<accession>A0A388JWU2</accession>
<dbReference type="AlphaFoldDB" id="A0A388JWU2"/>
<keyword evidence="2" id="KW-1185">Reference proteome</keyword>
<organism evidence="1 2">
    <name type="scientific">Chara braunii</name>
    <name type="common">Braun's stonewort</name>
    <dbReference type="NCBI Taxonomy" id="69332"/>
    <lineage>
        <taxon>Eukaryota</taxon>
        <taxon>Viridiplantae</taxon>
        <taxon>Streptophyta</taxon>
        <taxon>Charophyceae</taxon>
        <taxon>Charales</taxon>
        <taxon>Characeae</taxon>
        <taxon>Chara</taxon>
    </lineage>
</organism>
<reference evidence="1 2" key="1">
    <citation type="journal article" date="2018" name="Cell">
        <title>The Chara Genome: Secondary Complexity and Implications for Plant Terrestrialization.</title>
        <authorList>
            <person name="Nishiyama T."/>
            <person name="Sakayama H."/>
            <person name="Vries J.D."/>
            <person name="Buschmann H."/>
            <person name="Saint-Marcoux D."/>
            <person name="Ullrich K.K."/>
            <person name="Haas F.B."/>
            <person name="Vanderstraeten L."/>
            <person name="Becker D."/>
            <person name="Lang D."/>
            <person name="Vosolsobe S."/>
            <person name="Rombauts S."/>
            <person name="Wilhelmsson P.K.I."/>
            <person name="Janitza P."/>
            <person name="Kern R."/>
            <person name="Heyl A."/>
            <person name="Rumpler F."/>
            <person name="Villalobos L.I.A.C."/>
            <person name="Clay J.M."/>
            <person name="Skokan R."/>
            <person name="Toyoda A."/>
            <person name="Suzuki Y."/>
            <person name="Kagoshima H."/>
            <person name="Schijlen E."/>
            <person name="Tajeshwar N."/>
            <person name="Catarino B."/>
            <person name="Hetherington A.J."/>
            <person name="Saltykova A."/>
            <person name="Bonnot C."/>
            <person name="Breuninger H."/>
            <person name="Symeonidi A."/>
            <person name="Radhakrishnan G.V."/>
            <person name="Van Nieuwerburgh F."/>
            <person name="Deforce D."/>
            <person name="Chang C."/>
            <person name="Karol K.G."/>
            <person name="Hedrich R."/>
            <person name="Ulvskov P."/>
            <person name="Glockner G."/>
            <person name="Delwiche C.F."/>
            <person name="Petrasek J."/>
            <person name="Van de Peer Y."/>
            <person name="Friml J."/>
            <person name="Beilby M."/>
            <person name="Dolan L."/>
            <person name="Kohara Y."/>
            <person name="Sugano S."/>
            <person name="Fujiyama A."/>
            <person name="Delaux P.-M."/>
            <person name="Quint M."/>
            <person name="TheiBen G."/>
            <person name="Hagemann M."/>
            <person name="Harholt J."/>
            <person name="Dunand C."/>
            <person name="Zachgo S."/>
            <person name="Langdale J."/>
            <person name="Maumus F."/>
            <person name="Straeten D.V.D."/>
            <person name="Gould S.B."/>
            <person name="Rensing S.A."/>
        </authorList>
    </citation>
    <scope>NUCLEOTIDE SEQUENCE [LARGE SCALE GENOMIC DNA]</scope>
    <source>
        <strain evidence="1 2">S276</strain>
    </source>
</reference>
<dbReference type="Proteomes" id="UP000265515">
    <property type="component" value="Unassembled WGS sequence"/>
</dbReference>
<gene>
    <name evidence="1" type="ORF">CBR_g29889</name>
</gene>
<name>A0A388JWU2_CHABU</name>
<sequence length="263" mass="29687">MAEPKNQFVLDRTMGSLVRAGEASLLHGINVDAIRPAKSAASGGDSRRSADALTLFLSSKAFCTFRSAILDEFFCIVDVEQWREALAQPELVEVFAMTTFSPMHGRYLIDLSQSELNDLAYWQDSAWELRKPLAKALFFVLGFLLSDCGRCRINYHILGELTYLLISANPEDRRMIDVRSFLLDRVSRLVREEFAKLELSWWMDFGSRAWITYLMADLAGVNRRWALTGEGCSGLDQSEEVGRLVRRIKFGLSQLTLAALEGT</sequence>
<evidence type="ECO:0000313" key="2">
    <source>
        <dbReference type="Proteomes" id="UP000265515"/>
    </source>
</evidence>
<dbReference type="EMBL" id="BFEA01000027">
    <property type="protein sequence ID" value="GBG62281.1"/>
    <property type="molecule type" value="Genomic_DNA"/>
</dbReference>
<comment type="caution">
    <text evidence="1">The sequence shown here is derived from an EMBL/GenBank/DDBJ whole genome shotgun (WGS) entry which is preliminary data.</text>
</comment>
<protein>
    <submittedName>
        <fullName evidence="1">Uncharacterized protein</fullName>
    </submittedName>
</protein>
<proteinExistence type="predicted"/>
<evidence type="ECO:0000313" key="1">
    <source>
        <dbReference type="EMBL" id="GBG62281.1"/>
    </source>
</evidence>
<dbReference type="Gramene" id="GBG62281">
    <property type="protein sequence ID" value="GBG62281"/>
    <property type="gene ID" value="CBR_g29889"/>
</dbReference>